<dbReference type="InterPro" id="IPR041698">
    <property type="entry name" value="Methyltransf_25"/>
</dbReference>
<dbReference type="Proteomes" id="UP000195141">
    <property type="component" value="Chromosome"/>
</dbReference>
<keyword evidence="1" id="KW-0489">Methyltransferase</keyword>
<dbReference type="GO" id="GO:0032259">
    <property type="term" value="P:methylation"/>
    <property type="evidence" value="ECO:0007669"/>
    <property type="project" value="UniProtKB-KW"/>
</dbReference>
<dbReference type="RefSeq" id="WP_086349566.1">
    <property type="nucleotide sequence ID" value="NZ_CP147247.1"/>
</dbReference>
<evidence type="ECO:0000256" key="2">
    <source>
        <dbReference type="ARBA" id="ARBA00022679"/>
    </source>
</evidence>
<dbReference type="AlphaFoldDB" id="A0A242K507"/>
<dbReference type="EMBL" id="NGMM01000004">
    <property type="protein sequence ID" value="OTP14412.1"/>
    <property type="molecule type" value="Genomic_DNA"/>
</dbReference>
<dbReference type="SUPFAM" id="SSF53335">
    <property type="entry name" value="S-adenosyl-L-methionine-dependent methyltransferases"/>
    <property type="match status" value="1"/>
</dbReference>
<evidence type="ECO:0000313" key="6">
    <source>
        <dbReference type="Proteomes" id="UP000195141"/>
    </source>
</evidence>
<proteinExistence type="predicted"/>
<feature type="domain" description="Methyltransferase" evidence="3">
    <location>
        <begin position="70"/>
        <end position="164"/>
    </location>
</feature>
<reference evidence="5" key="3">
    <citation type="submission" date="2024-03" db="EMBL/GenBank/DDBJ databases">
        <title>The Genome Sequence of Enterococcus sp. DIV0242b.</title>
        <authorList>
            <consortium name="The Broad Institute Genomics Platform"/>
            <consortium name="The Broad Institute Microbial Omics Core"/>
            <consortium name="The Broad Institute Genomic Center for Infectious Diseases"/>
            <person name="Earl A."/>
            <person name="Manson A."/>
            <person name="Gilmore M."/>
            <person name="Schwartman J."/>
            <person name="Shea T."/>
            <person name="Abouelleil A."/>
            <person name="Cao P."/>
            <person name="Chapman S."/>
            <person name="Cusick C."/>
            <person name="Young S."/>
            <person name="Neafsey D."/>
            <person name="Nusbaum C."/>
            <person name="Birren B."/>
        </authorList>
    </citation>
    <scope>NUCLEOTIDE SEQUENCE</scope>
    <source>
        <strain evidence="5">9E7_DIV0242</strain>
    </source>
</reference>
<accession>A0A242K507</accession>
<dbReference type="EMBL" id="CP147247">
    <property type="protein sequence ID" value="WYJ90567.1"/>
    <property type="molecule type" value="Genomic_DNA"/>
</dbReference>
<evidence type="ECO:0000313" key="4">
    <source>
        <dbReference type="EMBL" id="OTP14412.1"/>
    </source>
</evidence>
<dbReference type="PANTHER" id="PTHR43861">
    <property type="entry name" value="TRANS-ACONITATE 2-METHYLTRANSFERASE-RELATED"/>
    <property type="match status" value="1"/>
</dbReference>
<keyword evidence="6" id="KW-1185">Reference proteome</keyword>
<evidence type="ECO:0000256" key="1">
    <source>
        <dbReference type="ARBA" id="ARBA00022603"/>
    </source>
</evidence>
<sequence>MSKTEFAFYQVPKIYEKGTDNIWTDLHISSQLLQAHLDPEFDGASRKKPFIDASASWIEQQLPQSKFAKVIDYGCGPGLYTERLAKKGYEVTGIDFSARSIKTAMASAVKQDLSITYVQGDYLAWQPRDTYDLALLIYCDYGALSEDERKILLENIYAALNSGGRLLMDNFTVTQMADFTEETSWTVYEKDSFWSEGEHVVLNRAKKYEKNTVLDQAIILKEDSQKSYNIWKYFSTKETLSRELEAAGFTVQSVYQDVVGQTYDVLGETIAVIAEKP</sequence>
<organism evidence="4">
    <name type="scientific">Candidatus Enterococcus clewellii</name>
    <dbReference type="NCBI Taxonomy" id="1834193"/>
    <lineage>
        <taxon>Bacteria</taxon>
        <taxon>Bacillati</taxon>
        <taxon>Bacillota</taxon>
        <taxon>Bacilli</taxon>
        <taxon>Lactobacillales</taxon>
        <taxon>Enterococcaceae</taxon>
        <taxon>Enterococcus</taxon>
    </lineage>
</organism>
<reference evidence="4" key="1">
    <citation type="submission" date="2017-05" db="EMBL/GenBank/DDBJ databases">
        <title>The Genome Sequence of Enterococcus sp. 9E7_DIV0242.</title>
        <authorList>
            <consortium name="The Broad Institute Genomics Platform"/>
            <consortium name="The Broad Institute Genomic Center for Infectious Diseases"/>
            <person name="Earl A."/>
            <person name="Manson A."/>
            <person name="Schwartman J."/>
            <person name="Gilmore M."/>
            <person name="Abouelleil A."/>
            <person name="Cao P."/>
            <person name="Chapman S."/>
            <person name="Cusick C."/>
            <person name="Shea T."/>
            <person name="Young S."/>
            <person name="Neafsey D."/>
            <person name="Nusbaum C."/>
            <person name="Birren B."/>
        </authorList>
    </citation>
    <scope>NUCLEOTIDE SEQUENCE [LARGE SCALE GENOMIC DNA]</scope>
    <source>
        <strain evidence="4">9E7_DIV0242</strain>
    </source>
</reference>
<dbReference type="OrthoDB" id="9791837at2"/>
<dbReference type="PANTHER" id="PTHR43861:SF1">
    <property type="entry name" value="TRANS-ACONITATE 2-METHYLTRANSFERASE"/>
    <property type="match status" value="1"/>
</dbReference>
<evidence type="ECO:0000259" key="3">
    <source>
        <dbReference type="Pfam" id="PF13649"/>
    </source>
</evidence>
<dbReference type="Pfam" id="PF13649">
    <property type="entry name" value="Methyltransf_25"/>
    <property type="match status" value="1"/>
</dbReference>
<dbReference type="GO" id="GO:0008168">
    <property type="term" value="F:methyltransferase activity"/>
    <property type="evidence" value="ECO:0007669"/>
    <property type="project" value="UniProtKB-KW"/>
</dbReference>
<reference evidence="5" key="2">
    <citation type="submission" date="2017-05" db="EMBL/GenBank/DDBJ databases">
        <authorList>
            <consortium name="The Broad Institute Genomics Platform"/>
            <consortium name="The Broad Institute Genomic Center for Infectious Diseases"/>
            <person name="Earl A."/>
            <person name="Manson A."/>
            <person name="Schwartman J."/>
            <person name="Gilmore M."/>
            <person name="Abouelleil A."/>
            <person name="Cao P."/>
            <person name="Chapman S."/>
            <person name="Cusick C."/>
            <person name="Shea T."/>
            <person name="Young S."/>
            <person name="Neafsey D."/>
            <person name="Nusbaum C."/>
            <person name="Birren B."/>
        </authorList>
    </citation>
    <scope>NUCLEOTIDE SEQUENCE</scope>
    <source>
        <strain evidence="5">9E7_DIV0242</strain>
    </source>
</reference>
<dbReference type="Gene3D" id="3.40.50.150">
    <property type="entry name" value="Vaccinia Virus protein VP39"/>
    <property type="match status" value="1"/>
</dbReference>
<evidence type="ECO:0000313" key="5">
    <source>
        <dbReference type="EMBL" id="WYJ90567.1"/>
    </source>
</evidence>
<gene>
    <name evidence="5" type="ORF">A5888_002324</name>
    <name evidence="4" type="ORF">A5888_002513</name>
</gene>
<keyword evidence="2" id="KW-0808">Transferase</keyword>
<dbReference type="InterPro" id="IPR029063">
    <property type="entry name" value="SAM-dependent_MTases_sf"/>
</dbReference>
<protein>
    <recommendedName>
        <fullName evidence="3">Methyltransferase domain-containing protein</fullName>
    </recommendedName>
</protein>
<name>A0A242K507_9ENTE</name>
<dbReference type="CDD" id="cd02440">
    <property type="entry name" value="AdoMet_MTases"/>
    <property type="match status" value="1"/>
</dbReference>